<dbReference type="GO" id="GO:0016020">
    <property type="term" value="C:membrane"/>
    <property type="evidence" value="ECO:0007669"/>
    <property type="project" value="UniProtKB-SubCell"/>
</dbReference>
<keyword evidence="9" id="KW-1185">Reference proteome</keyword>
<name>A0A9X1XYI5_9BACL</name>
<evidence type="ECO:0000256" key="1">
    <source>
        <dbReference type="ARBA" id="ARBA00004141"/>
    </source>
</evidence>
<dbReference type="GO" id="GO:0000271">
    <property type="term" value="P:polysaccharide biosynthetic process"/>
    <property type="evidence" value="ECO:0007669"/>
    <property type="project" value="InterPro"/>
</dbReference>
<feature type="transmembrane region" description="Helical" evidence="5">
    <location>
        <begin position="247"/>
        <end position="266"/>
    </location>
</feature>
<evidence type="ECO:0000313" key="9">
    <source>
        <dbReference type="Proteomes" id="UP001139534"/>
    </source>
</evidence>
<dbReference type="Gene3D" id="3.90.550.10">
    <property type="entry name" value="Spore Coat Polysaccharide Biosynthesis Protein SpsA, Chain A"/>
    <property type="match status" value="1"/>
</dbReference>
<accession>A0A9X1XYI5</accession>
<evidence type="ECO:0000259" key="7">
    <source>
        <dbReference type="Pfam" id="PF04138"/>
    </source>
</evidence>
<evidence type="ECO:0000256" key="5">
    <source>
        <dbReference type="SAM" id="Phobius"/>
    </source>
</evidence>
<organism evidence="8 9">
    <name type="scientific">Paenibacillus mellifer</name>
    <dbReference type="NCBI Taxonomy" id="2937794"/>
    <lineage>
        <taxon>Bacteria</taxon>
        <taxon>Bacillati</taxon>
        <taxon>Bacillota</taxon>
        <taxon>Bacilli</taxon>
        <taxon>Bacillales</taxon>
        <taxon>Paenibacillaceae</taxon>
        <taxon>Paenibacillus</taxon>
    </lineage>
</organism>
<evidence type="ECO:0000256" key="2">
    <source>
        <dbReference type="ARBA" id="ARBA00022692"/>
    </source>
</evidence>
<dbReference type="EMBL" id="JALPRK010000006">
    <property type="protein sequence ID" value="MCK8487243.1"/>
    <property type="molecule type" value="Genomic_DNA"/>
</dbReference>
<evidence type="ECO:0000259" key="6">
    <source>
        <dbReference type="Pfam" id="PF00535"/>
    </source>
</evidence>
<keyword evidence="2 5" id="KW-0812">Transmembrane</keyword>
<evidence type="ECO:0000256" key="4">
    <source>
        <dbReference type="ARBA" id="ARBA00023136"/>
    </source>
</evidence>
<dbReference type="InterPro" id="IPR050256">
    <property type="entry name" value="Glycosyltransferase_2"/>
</dbReference>
<dbReference type="CDD" id="cd04179">
    <property type="entry name" value="DPM_DPG-synthase_like"/>
    <property type="match status" value="1"/>
</dbReference>
<dbReference type="SUPFAM" id="SSF53448">
    <property type="entry name" value="Nucleotide-diphospho-sugar transferases"/>
    <property type="match status" value="1"/>
</dbReference>
<proteinExistence type="predicted"/>
<feature type="domain" description="Glycosyltransferase 2-like" evidence="6">
    <location>
        <begin position="3"/>
        <end position="131"/>
    </location>
</feature>
<dbReference type="Pfam" id="PF00535">
    <property type="entry name" value="Glycos_transf_2"/>
    <property type="match status" value="1"/>
</dbReference>
<protein>
    <submittedName>
        <fullName evidence="8">Bifunctional glycosyltransferase family 2/GtrA family protein</fullName>
    </submittedName>
</protein>
<dbReference type="InterPro" id="IPR007267">
    <property type="entry name" value="GtrA_DPMS_TM"/>
</dbReference>
<dbReference type="RefSeq" id="WP_248551449.1">
    <property type="nucleotide sequence ID" value="NZ_JALPRK010000006.1"/>
</dbReference>
<dbReference type="AlphaFoldDB" id="A0A9X1XYI5"/>
<gene>
    <name evidence="8" type="ORF">M0651_08680</name>
</gene>
<reference evidence="8" key="1">
    <citation type="submission" date="2022-04" db="EMBL/GenBank/DDBJ databases">
        <authorList>
            <person name="Seo M.-J."/>
        </authorList>
    </citation>
    <scope>NUCLEOTIDE SEQUENCE</scope>
    <source>
        <strain evidence="8">MBLB2552</strain>
    </source>
</reference>
<keyword evidence="3 5" id="KW-1133">Transmembrane helix</keyword>
<feature type="domain" description="GtrA/DPMS transmembrane" evidence="7">
    <location>
        <begin position="296"/>
        <end position="354"/>
    </location>
</feature>
<sequence>MGTILIPAYEPDERLLELIRQLKKTSPDRLVIVDDGSGEAYRPIFEAAKVAGCTVLRHEINRGKGCALKTGFRYLLESGEPGGVVCADSDGQHLPADIMRVAEAVRGPGRRIVLGSRRFAGKVPLRSRFGNTVTRTVFSLSSGTRIYDTQTGLRGFSSNLLEWLCEVPGERFEYEMNMLLNSAREEMSVEELWINTVYLNRNRSSHFRPFADSYRIYLPILRFSGSSILSAGLDFALLFLLQGLGAGLVFSVAGARICSAIANYTMNRKFVFTPRAGLGFRAGGLTRGIDSGRDAAKAYRSMARYFLLVLLVMLLNMGWMHLFHETIGIPLFAAKLLTEVSLFVFSFWAQRKFVY</sequence>
<dbReference type="Pfam" id="PF04138">
    <property type="entry name" value="GtrA_DPMS_TM"/>
    <property type="match status" value="1"/>
</dbReference>
<comment type="caution">
    <text evidence="8">The sequence shown here is derived from an EMBL/GenBank/DDBJ whole genome shotgun (WGS) entry which is preliminary data.</text>
</comment>
<feature type="transmembrane region" description="Helical" evidence="5">
    <location>
        <begin position="305"/>
        <end position="323"/>
    </location>
</feature>
<dbReference type="Proteomes" id="UP001139534">
    <property type="component" value="Unassembled WGS sequence"/>
</dbReference>
<evidence type="ECO:0000313" key="8">
    <source>
        <dbReference type="EMBL" id="MCK8487243.1"/>
    </source>
</evidence>
<evidence type="ECO:0000256" key="3">
    <source>
        <dbReference type="ARBA" id="ARBA00022989"/>
    </source>
</evidence>
<dbReference type="PANTHER" id="PTHR48090:SF7">
    <property type="entry name" value="RFBJ PROTEIN"/>
    <property type="match status" value="1"/>
</dbReference>
<comment type="subcellular location">
    <subcellularLocation>
        <location evidence="1">Membrane</location>
        <topology evidence="1">Multi-pass membrane protein</topology>
    </subcellularLocation>
</comment>
<feature type="transmembrane region" description="Helical" evidence="5">
    <location>
        <begin position="329"/>
        <end position="349"/>
    </location>
</feature>
<dbReference type="InterPro" id="IPR001173">
    <property type="entry name" value="Glyco_trans_2-like"/>
</dbReference>
<dbReference type="PANTHER" id="PTHR48090">
    <property type="entry name" value="UNDECAPRENYL-PHOSPHATE 4-DEOXY-4-FORMAMIDO-L-ARABINOSE TRANSFERASE-RELATED"/>
    <property type="match status" value="1"/>
</dbReference>
<keyword evidence="4 5" id="KW-0472">Membrane</keyword>
<dbReference type="InterPro" id="IPR029044">
    <property type="entry name" value="Nucleotide-diphossugar_trans"/>
</dbReference>